<keyword evidence="6 13" id="KW-0418">Kinase</keyword>
<dbReference type="EMBL" id="BMRG01000018">
    <property type="protein sequence ID" value="GGP78157.1"/>
    <property type="molecule type" value="Genomic_DNA"/>
</dbReference>
<name>A0A918AS41_9PSEU</name>
<dbReference type="Pfam" id="PF02518">
    <property type="entry name" value="HATPase_c"/>
    <property type="match status" value="1"/>
</dbReference>
<dbReference type="PANTHER" id="PTHR24421">
    <property type="entry name" value="NITRATE/NITRITE SENSOR PROTEIN NARX-RELATED"/>
    <property type="match status" value="1"/>
</dbReference>
<feature type="domain" description="Histidine kinase/HSP90-like ATPase" evidence="10">
    <location>
        <begin position="308"/>
        <end position="390"/>
    </location>
</feature>
<evidence type="ECO:0000259" key="11">
    <source>
        <dbReference type="Pfam" id="PF07730"/>
    </source>
</evidence>
<comment type="catalytic activity">
    <reaction evidence="1">
        <text>ATP + protein L-histidine = ADP + protein N-phospho-L-histidine.</text>
        <dbReference type="EC" id="2.7.13.3"/>
    </reaction>
</comment>
<dbReference type="GO" id="GO:0000155">
    <property type="term" value="F:phosphorelay sensor kinase activity"/>
    <property type="evidence" value="ECO:0007669"/>
    <property type="project" value="InterPro"/>
</dbReference>
<evidence type="ECO:0000256" key="7">
    <source>
        <dbReference type="ARBA" id="ARBA00022840"/>
    </source>
</evidence>
<dbReference type="SUPFAM" id="SSF55874">
    <property type="entry name" value="ATPase domain of HSP90 chaperone/DNA topoisomerase II/histidine kinase"/>
    <property type="match status" value="1"/>
</dbReference>
<dbReference type="GO" id="GO:0046983">
    <property type="term" value="F:protein dimerization activity"/>
    <property type="evidence" value="ECO:0007669"/>
    <property type="project" value="InterPro"/>
</dbReference>
<evidence type="ECO:0000256" key="6">
    <source>
        <dbReference type="ARBA" id="ARBA00022777"/>
    </source>
</evidence>
<evidence type="ECO:0000256" key="5">
    <source>
        <dbReference type="ARBA" id="ARBA00022741"/>
    </source>
</evidence>
<feature type="transmembrane region" description="Helical" evidence="9">
    <location>
        <begin position="140"/>
        <end position="158"/>
    </location>
</feature>
<proteinExistence type="predicted"/>
<dbReference type="AlphaFoldDB" id="A0A918AS41"/>
<evidence type="ECO:0000256" key="1">
    <source>
        <dbReference type="ARBA" id="ARBA00000085"/>
    </source>
</evidence>
<dbReference type="EC" id="2.7.13.3" evidence="2"/>
<keyword evidence="9" id="KW-1133">Transmembrane helix</keyword>
<dbReference type="GO" id="GO:0005524">
    <property type="term" value="F:ATP binding"/>
    <property type="evidence" value="ECO:0007669"/>
    <property type="project" value="UniProtKB-KW"/>
</dbReference>
<gene>
    <name evidence="13" type="ORF">GCM10010185_59860</name>
</gene>
<protein>
    <recommendedName>
        <fullName evidence="2">histidine kinase</fullName>
        <ecNumber evidence="2">2.7.13.3</ecNumber>
    </recommendedName>
</protein>
<keyword evidence="3" id="KW-0597">Phosphoprotein</keyword>
<feature type="transmembrane region" description="Helical" evidence="9">
    <location>
        <begin position="95"/>
        <end position="128"/>
    </location>
</feature>
<reference evidence="13" key="2">
    <citation type="submission" date="2020-09" db="EMBL/GenBank/DDBJ databases">
        <authorList>
            <person name="Sun Q."/>
            <person name="Ohkuma M."/>
        </authorList>
    </citation>
    <scope>NUCLEOTIDE SEQUENCE</scope>
    <source>
        <strain evidence="13">JCM 3313</strain>
    </source>
</reference>
<feature type="domain" description="Signal transduction histidine kinase subgroup 3 dimerisation and phosphoacceptor" evidence="11">
    <location>
        <begin position="202"/>
        <end position="269"/>
    </location>
</feature>
<keyword evidence="4" id="KW-0808">Transferase</keyword>
<dbReference type="Proteomes" id="UP000639606">
    <property type="component" value="Unassembled WGS sequence"/>
</dbReference>
<dbReference type="Pfam" id="PF13796">
    <property type="entry name" value="Sensor"/>
    <property type="match status" value="1"/>
</dbReference>
<evidence type="ECO:0000256" key="8">
    <source>
        <dbReference type="ARBA" id="ARBA00023012"/>
    </source>
</evidence>
<evidence type="ECO:0000256" key="9">
    <source>
        <dbReference type="SAM" id="Phobius"/>
    </source>
</evidence>
<evidence type="ECO:0000259" key="10">
    <source>
        <dbReference type="Pfam" id="PF02518"/>
    </source>
</evidence>
<dbReference type="InterPro" id="IPR011712">
    <property type="entry name" value="Sig_transdc_His_kin_sub3_dim/P"/>
</dbReference>
<feature type="domain" description="Putative sensor" evidence="12">
    <location>
        <begin position="2"/>
        <end position="173"/>
    </location>
</feature>
<keyword evidence="14" id="KW-1185">Reference proteome</keyword>
<keyword evidence="9" id="KW-0812">Transmembrane</keyword>
<evidence type="ECO:0000259" key="12">
    <source>
        <dbReference type="Pfam" id="PF13796"/>
    </source>
</evidence>
<reference evidence="13" key="1">
    <citation type="journal article" date="2014" name="Int. J. Syst. Evol. Microbiol.">
        <title>Complete genome sequence of Corynebacterium casei LMG S-19264T (=DSM 44701T), isolated from a smear-ripened cheese.</title>
        <authorList>
            <consortium name="US DOE Joint Genome Institute (JGI-PGF)"/>
            <person name="Walter F."/>
            <person name="Albersmeier A."/>
            <person name="Kalinowski J."/>
            <person name="Ruckert C."/>
        </authorList>
    </citation>
    <scope>NUCLEOTIDE SEQUENCE</scope>
    <source>
        <strain evidence="13">JCM 3313</strain>
    </source>
</reference>
<dbReference type="InterPro" id="IPR003594">
    <property type="entry name" value="HATPase_dom"/>
</dbReference>
<dbReference type="Pfam" id="PF07730">
    <property type="entry name" value="HisKA_3"/>
    <property type="match status" value="1"/>
</dbReference>
<dbReference type="Gene3D" id="1.20.5.1930">
    <property type="match status" value="1"/>
</dbReference>
<comment type="caution">
    <text evidence="13">The sequence shown here is derived from an EMBL/GenBank/DDBJ whole genome shotgun (WGS) entry which is preliminary data.</text>
</comment>
<keyword evidence="9" id="KW-0472">Membrane</keyword>
<evidence type="ECO:0000313" key="14">
    <source>
        <dbReference type="Proteomes" id="UP000639606"/>
    </source>
</evidence>
<dbReference type="InterPro" id="IPR036890">
    <property type="entry name" value="HATPase_C_sf"/>
</dbReference>
<organism evidence="13 14">
    <name type="scientific">Saccharothrix coeruleofusca</name>
    <dbReference type="NCBI Taxonomy" id="33919"/>
    <lineage>
        <taxon>Bacteria</taxon>
        <taxon>Bacillati</taxon>
        <taxon>Actinomycetota</taxon>
        <taxon>Actinomycetes</taxon>
        <taxon>Pseudonocardiales</taxon>
        <taxon>Pseudonocardiaceae</taxon>
        <taxon>Saccharothrix</taxon>
    </lineage>
</organism>
<keyword evidence="8" id="KW-0902">Two-component regulatory system</keyword>
<accession>A0A918AS41</accession>
<sequence>MHVATGALIGVPVGIALLLLAALTGLLAITVVLAAICLVAFVACVDVGTSLHRARFAAFLDVRLQRTRREAVTKDKGWTAVLAVRLREPATLRQIGYHLLILLLGPVSAALVLSAWVAGVALTLFAVLRLLSGGTAVVHPAALVALGLVALLAAPWVARGLAGLDVALARALLQRSARDVLAEKVESLVESRAGLREAADSERRRIERDLHDGTQQQLTSLALNLGIARQTLPDLSDPARAAIVAAHEDAKAALADLRNLVRGLHPAVLDERGLDAALAGVCARSPVPVALTVDVDVRPSAGIEAVAYFVVSESLTNIAKHARATRVEVSVRRTGGSLSIQVVDDGVGGAGERDGSGLRGLRQRVASVDGALVLDSPAGGGTSIRVELPCE</sequence>
<evidence type="ECO:0000256" key="2">
    <source>
        <dbReference type="ARBA" id="ARBA00012438"/>
    </source>
</evidence>
<dbReference type="Gene3D" id="3.30.565.10">
    <property type="entry name" value="Histidine kinase-like ATPase, C-terminal domain"/>
    <property type="match status" value="1"/>
</dbReference>
<evidence type="ECO:0000256" key="3">
    <source>
        <dbReference type="ARBA" id="ARBA00022553"/>
    </source>
</evidence>
<evidence type="ECO:0000256" key="4">
    <source>
        <dbReference type="ARBA" id="ARBA00022679"/>
    </source>
</evidence>
<feature type="transmembrane region" description="Helical" evidence="9">
    <location>
        <begin position="15"/>
        <end position="45"/>
    </location>
</feature>
<dbReference type="PANTHER" id="PTHR24421:SF10">
    <property type="entry name" value="NITRATE_NITRITE SENSOR PROTEIN NARQ"/>
    <property type="match status" value="1"/>
</dbReference>
<dbReference type="CDD" id="cd16917">
    <property type="entry name" value="HATPase_UhpB-NarQ-NarX-like"/>
    <property type="match status" value="1"/>
</dbReference>
<dbReference type="GO" id="GO:0016020">
    <property type="term" value="C:membrane"/>
    <property type="evidence" value="ECO:0007669"/>
    <property type="project" value="InterPro"/>
</dbReference>
<evidence type="ECO:0000313" key="13">
    <source>
        <dbReference type="EMBL" id="GGP78157.1"/>
    </source>
</evidence>
<dbReference type="InterPro" id="IPR050482">
    <property type="entry name" value="Sensor_HK_TwoCompSys"/>
</dbReference>
<dbReference type="InterPro" id="IPR025828">
    <property type="entry name" value="Put_sensor_dom"/>
</dbReference>
<keyword evidence="7" id="KW-0067">ATP-binding</keyword>
<keyword evidence="5" id="KW-0547">Nucleotide-binding</keyword>